<dbReference type="AlphaFoldDB" id="A0A1Y2C7B0"/>
<keyword evidence="2" id="KW-0539">Nucleus</keyword>
<evidence type="ECO:0000256" key="1">
    <source>
        <dbReference type="ARBA" id="ARBA00004123"/>
    </source>
</evidence>
<evidence type="ECO:0000313" key="4">
    <source>
        <dbReference type="Proteomes" id="UP000193642"/>
    </source>
</evidence>
<reference evidence="3 4" key="1">
    <citation type="submission" date="2016-07" db="EMBL/GenBank/DDBJ databases">
        <title>Pervasive Adenine N6-methylation of Active Genes in Fungi.</title>
        <authorList>
            <consortium name="DOE Joint Genome Institute"/>
            <person name="Mondo S.J."/>
            <person name="Dannebaum R.O."/>
            <person name="Kuo R.C."/>
            <person name="Labutti K."/>
            <person name="Haridas S."/>
            <person name="Kuo A."/>
            <person name="Salamov A."/>
            <person name="Ahrendt S.R."/>
            <person name="Lipzen A."/>
            <person name="Sullivan W."/>
            <person name="Andreopoulos W.B."/>
            <person name="Clum A."/>
            <person name="Lindquist E."/>
            <person name="Daum C."/>
            <person name="Ramamoorthy G.K."/>
            <person name="Gryganskyi A."/>
            <person name="Culley D."/>
            <person name="Magnuson J.K."/>
            <person name="James T.Y."/>
            <person name="O'Malley M.A."/>
            <person name="Stajich J.E."/>
            <person name="Spatafora J.W."/>
            <person name="Visel A."/>
            <person name="Grigoriev I.V."/>
        </authorList>
    </citation>
    <scope>NUCLEOTIDE SEQUENCE [LARGE SCALE GENOMIC DNA]</scope>
    <source>
        <strain evidence="3 4">JEL800</strain>
    </source>
</reference>
<dbReference type="GO" id="GO:0003677">
    <property type="term" value="F:DNA binding"/>
    <property type="evidence" value="ECO:0007669"/>
    <property type="project" value="InterPro"/>
</dbReference>
<comment type="subcellular location">
    <subcellularLocation>
        <location evidence="1">Nucleus</location>
    </subcellularLocation>
</comment>
<dbReference type="InterPro" id="IPR012890">
    <property type="entry name" value="GCFC2-like"/>
</dbReference>
<organism evidence="3 4">
    <name type="scientific">Rhizoclosmatium globosum</name>
    <dbReference type="NCBI Taxonomy" id="329046"/>
    <lineage>
        <taxon>Eukaryota</taxon>
        <taxon>Fungi</taxon>
        <taxon>Fungi incertae sedis</taxon>
        <taxon>Chytridiomycota</taxon>
        <taxon>Chytridiomycota incertae sedis</taxon>
        <taxon>Chytridiomycetes</taxon>
        <taxon>Chytridiales</taxon>
        <taxon>Chytriomycetaceae</taxon>
        <taxon>Rhizoclosmatium</taxon>
    </lineage>
</organism>
<gene>
    <name evidence="3" type="ORF">BCR33DRAFT_786129</name>
</gene>
<dbReference type="PANTHER" id="PTHR12214:SF0">
    <property type="entry name" value="LD29489P"/>
    <property type="match status" value="1"/>
</dbReference>
<dbReference type="GO" id="GO:0000398">
    <property type="term" value="P:mRNA splicing, via spliceosome"/>
    <property type="evidence" value="ECO:0007669"/>
    <property type="project" value="InterPro"/>
</dbReference>
<evidence type="ECO:0000313" key="3">
    <source>
        <dbReference type="EMBL" id="ORY42836.1"/>
    </source>
</evidence>
<protein>
    <submittedName>
        <fullName evidence="3">Uncharacterized protein</fullName>
    </submittedName>
</protein>
<name>A0A1Y2C7B0_9FUNG</name>
<keyword evidence="4" id="KW-1185">Reference proteome</keyword>
<dbReference type="EMBL" id="MCGO01000027">
    <property type="protein sequence ID" value="ORY42836.1"/>
    <property type="molecule type" value="Genomic_DNA"/>
</dbReference>
<evidence type="ECO:0000256" key="2">
    <source>
        <dbReference type="ARBA" id="ARBA00023242"/>
    </source>
</evidence>
<dbReference type="OrthoDB" id="429427at2759"/>
<dbReference type="PANTHER" id="PTHR12214">
    <property type="entry name" value="GC-RICH SEQUENCE DNA-BINDING FACTOR"/>
    <property type="match status" value="1"/>
</dbReference>
<accession>A0A1Y2C7B0</accession>
<dbReference type="GO" id="GO:0005634">
    <property type="term" value="C:nucleus"/>
    <property type="evidence" value="ECO:0007669"/>
    <property type="project" value="UniProtKB-SubCell"/>
</dbReference>
<comment type="caution">
    <text evidence="3">The sequence shown here is derived from an EMBL/GenBank/DDBJ whole genome shotgun (WGS) entry which is preliminary data.</text>
</comment>
<dbReference type="Proteomes" id="UP000193642">
    <property type="component" value="Unassembled WGS sequence"/>
</dbReference>
<sequence length="340" mass="37950">MPLFDALVEEGVVGVGVAARNEAEASRAEEVSKWFSDGSGGDNDGDAALVDAFGRVVDRGQRIQTAENVKEYLARETEASSVPRERQEKRLVKQVEEKRETLLSDVAQEYKSVPTILDLFREWKRKYRADFTRSFAGLTVHQGVFPFVKMQLAQRIDDQEWHHLLTQTSDFDEIEGNNEPTDPLIFLVVKKAVFPHVKKLVPTIDLFSKDACSRAVTVFYGLEEYSSRKSAAFKGLADALVAHMEKTFAEVVKAYPVDMAKAVSGPPVASGGARDAVFWHVFKLFHNLFIFKSILAKEVLQPLLIDSILNQYLLLFLSGPTAVSSDILKHEMVANCIPAD</sequence>
<proteinExistence type="predicted"/>
<dbReference type="STRING" id="329046.A0A1Y2C7B0"/>